<dbReference type="InterPro" id="IPR003711">
    <property type="entry name" value="CarD-like/TRCF_RID"/>
</dbReference>
<feature type="domain" description="CarD-like/TRCF RNAP-interacting" evidence="1">
    <location>
        <begin position="1"/>
        <end position="110"/>
    </location>
</feature>
<dbReference type="STRING" id="930146.SAMN05192533_112118"/>
<evidence type="ECO:0000313" key="2">
    <source>
        <dbReference type="EMBL" id="SEN39785.1"/>
    </source>
</evidence>
<accession>A0A1H8G7S1</accession>
<dbReference type="RefSeq" id="WP_090748202.1">
    <property type="nucleotide sequence ID" value="NZ_FOBW01000012.1"/>
</dbReference>
<keyword evidence="3" id="KW-1185">Reference proteome</keyword>
<dbReference type="EMBL" id="FOBW01000012">
    <property type="protein sequence ID" value="SEN39785.1"/>
    <property type="molecule type" value="Genomic_DNA"/>
</dbReference>
<reference evidence="3" key="1">
    <citation type="submission" date="2016-10" db="EMBL/GenBank/DDBJ databases">
        <authorList>
            <person name="Varghese N."/>
            <person name="Submissions S."/>
        </authorList>
    </citation>
    <scope>NUCLEOTIDE SEQUENCE [LARGE SCALE GENOMIC DNA]</scope>
    <source>
        <strain evidence="3">B48,IBRC-M 10115,DSM 25386,CECT 8001</strain>
    </source>
</reference>
<gene>
    <name evidence="2" type="ORF">SAMN05192533_112118</name>
</gene>
<dbReference type="Gene3D" id="1.20.58.1290">
    <property type="entry name" value="CarD-like, C-terminal domain"/>
    <property type="match status" value="1"/>
</dbReference>
<dbReference type="AlphaFoldDB" id="A0A1H8G7S1"/>
<evidence type="ECO:0000259" key="1">
    <source>
        <dbReference type="SMART" id="SM01058"/>
    </source>
</evidence>
<dbReference type="Gene3D" id="2.40.10.170">
    <property type="match status" value="1"/>
</dbReference>
<dbReference type="PANTHER" id="PTHR38447">
    <property type="entry name" value="TRANSCRIPTION FACTOR YDEB-RELATED"/>
    <property type="match status" value="1"/>
</dbReference>
<dbReference type="Proteomes" id="UP000198553">
    <property type="component" value="Unassembled WGS sequence"/>
</dbReference>
<dbReference type="OrthoDB" id="9786074at2"/>
<dbReference type="GO" id="GO:0009303">
    <property type="term" value="P:rRNA transcription"/>
    <property type="evidence" value="ECO:0007669"/>
    <property type="project" value="TreeGrafter"/>
</dbReference>
<dbReference type="InterPro" id="IPR042215">
    <property type="entry name" value="CarD-like_C"/>
</dbReference>
<dbReference type="SUPFAM" id="SSF141259">
    <property type="entry name" value="CarD-like"/>
    <property type="match status" value="1"/>
</dbReference>
<evidence type="ECO:0000313" key="3">
    <source>
        <dbReference type="Proteomes" id="UP000198553"/>
    </source>
</evidence>
<protein>
    <submittedName>
        <fullName evidence="2">Transcriptional regulator, CarD family</fullName>
    </submittedName>
</protein>
<name>A0A1H8G7S1_9BACI</name>
<dbReference type="InterPro" id="IPR036101">
    <property type="entry name" value="CarD-like/TRCF_RID_sf"/>
</dbReference>
<proteinExistence type="predicted"/>
<dbReference type="PANTHER" id="PTHR38447:SF1">
    <property type="entry name" value="RNA POLYMERASE-BINDING TRANSCRIPTION FACTOR CARD"/>
    <property type="match status" value="1"/>
</dbReference>
<sequence length="163" mass="18416">MFQIGDHIVYPMHGAGVIAAIEEKEIQGIIKQYYVIMMPNQMQVMIPVDKMINSNIRSIVDSMALEEVFGVFQQEELDPSLTWKQRYTSNMEKVKSGSMLEGAEVVRDLTIRNSEKKLNSSERQMLTNAKKLLISELGLVKGISETQASDLLDERMFLGAKTS</sequence>
<dbReference type="SMART" id="SM01058">
    <property type="entry name" value="CarD_TRCF"/>
    <property type="match status" value="1"/>
</dbReference>
<dbReference type="InterPro" id="IPR052531">
    <property type="entry name" value="CarD-like_regulator"/>
</dbReference>
<dbReference type="Pfam" id="PF02559">
    <property type="entry name" value="CarD_TRCF_RID"/>
    <property type="match status" value="1"/>
</dbReference>
<dbReference type="Pfam" id="PF21095">
    <property type="entry name" value="CarD_C"/>
    <property type="match status" value="1"/>
</dbReference>
<organism evidence="2 3">
    <name type="scientific">Mesobacillus persicus</name>
    <dbReference type="NCBI Taxonomy" id="930146"/>
    <lineage>
        <taxon>Bacteria</taxon>
        <taxon>Bacillati</taxon>
        <taxon>Bacillota</taxon>
        <taxon>Bacilli</taxon>
        <taxon>Bacillales</taxon>
        <taxon>Bacillaceae</taxon>
        <taxon>Mesobacillus</taxon>
    </lineage>
</organism>
<dbReference type="InterPro" id="IPR048792">
    <property type="entry name" value="CarD_C"/>
</dbReference>